<accession>A0ACD5FNM6</accession>
<organism evidence="1 2">
    <name type="scientific">Staphylococcus hyicus</name>
    <dbReference type="NCBI Taxonomy" id="1284"/>
    <lineage>
        <taxon>Bacteria</taxon>
        <taxon>Bacillati</taxon>
        <taxon>Bacillota</taxon>
        <taxon>Bacilli</taxon>
        <taxon>Bacillales</taxon>
        <taxon>Staphylococcaceae</taxon>
        <taxon>Staphylococcus</taxon>
    </lineage>
</organism>
<protein>
    <submittedName>
        <fullName evidence="1">Uncharacterized protein</fullName>
    </submittedName>
</protein>
<name>A0ACD5FNM6_STAHY</name>
<dbReference type="EMBL" id="CP171742">
    <property type="protein sequence ID" value="XKR69622.1"/>
    <property type="molecule type" value="Genomic_DNA"/>
</dbReference>
<evidence type="ECO:0000313" key="1">
    <source>
        <dbReference type="EMBL" id="XKR69622.1"/>
    </source>
</evidence>
<reference evidence="1" key="1">
    <citation type="submission" date="2024-09" db="EMBL/GenBank/DDBJ databases">
        <authorList>
            <person name="Gagne-Thivierge C."/>
        </authorList>
    </citation>
    <scope>NUCLEOTIDE SEQUENCE</scope>
    <source>
        <strain evidence="1">SC310</strain>
    </source>
</reference>
<proteinExistence type="predicted"/>
<gene>
    <name evidence="1" type="ORF">QUC96_001870</name>
</gene>
<evidence type="ECO:0000313" key="2">
    <source>
        <dbReference type="Proteomes" id="UP001234913"/>
    </source>
</evidence>
<keyword evidence="2" id="KW-1185">Reference proteome</keyword>
<sequence length="103" mass="12400">MNLSIYLKLRKCVKQGKIKLNSDYKHYDYMVDNKWIKPIIDDYKTEEDEMLVFFTPVYDDYVSITSEGKDCFFKARNKFLFWFIGIFITILSFITPVIKLFLP</sequence>
<dbReference type="Proteomes" id="UP001234913">
    <property type="component" value="Chromosome"/>
</dbReference>